<organism evidence="1 2">
    <name type="scientific">Armillaria borealis</name>
    <dbReference type="NCBI Taxonomy" id="47425"/>
    <lineage>
        <taxon>Eukaryota</taxon>
        <taxon>Fungi</taxon>
        <taxon>Dikarya</taxon>
        <taxon>Basidiomycota</taxon>
        <taxon>Agaricomycotina</taxon>
        <taxon>Agaricomycetes</taxon>
        <taxon>Agaricomycetidae</taxon>
        <taxon>Agaricales</taxon>
        <taxon>Marasmiineae</taxon>
        <taxon>Physalacriaceae</taxon>
        <taxon>Armillaria</taxon>
    </lineage>
</organism>
<dbReference type="EMBL" id="JAUEPT010000025">
    <property type="protein sequence ID" value="KAK0442631.1"/>
    <property type="molecule type" value="Genomic_DNA"/>
</dbReference>
<reference evidence="1" key="1">
    <citation type="submission" date="2023-06" db="EMBL/GenBank/DDBJ databases">
        <authorList>
            <consortium name="Lawrence Berkeley National Laboratory"/>
            <person name="Ahrendt S."/>
            <person name="Sahu N."/>
            <person name="Indic B."/>
            <person name="Wong-Bajracharya J."/>
            <person name="Merenyi Z."/>
            <person name="Ke H.-M."/>
            <person name="Monk M."/>
            <person name="Kocsube S."/>
            <person name="Drula E."/>
            <person name="Lipzen A."/>
            <person name="Balint B."/>
            <person name="Henrissat B."/>
            <person name="Andreopoulos B."/>
            <person name="Martin F.M."/>
            <person name="Harder C.B."/>
            <person name="Rigling D."/>
            <person name="Ford K.L."/>
            <person name="Foster G.D."/>
            <person name="Pangilinan J."/>
            <person name="Papanicolaou A."/>
            <person name="Barry K."/>
            <person name="LaButti K."/>
            <person name="Viragh M."/>
            <person name="Koriabine M."/>
            <person name="Yan M."/>
            <person name="Riley R."/>
            <person name="Champramary S."/>
            <person name="Plett K.L."/>
            <person name="Tsai I.J."/>
            <person name="Slot J."/>
            <person name="Sipos G."/>
            <person name="Plett J."/>
            <person name="Nagy L.G."/>
            <person name="Grigoriev I.V."/>
        </authorList>
    </citation>
    <scope>NUCLEOTIDE SEQUENCE</scope>
    <source>
        <strain evidence="1">FPL87.14</strain>
    </source>
</reference>
<protein>
    <submittedName>
        <fullName evidence="1">Uncharacterized protein</fullName>
    </submittedName>
</protein>
<proteinExistence type="predicted"/>
<evidence type="ECO:0000313" key="1">
    <source>
        <dbReference type="EMBL" id="KAK0442631.1"/>
    </source>
</evidence>
<comment type="caution">
    <text evidence="1">The sequence shown here is derived from an EMBL/GenBank/DDBJ whole genome shotgun (WGS) entry which is preliminary data.</text>
</comment>
<dbReference type="Proteomes" id="UP001175226">
    <property type="component" value="Unassembled WGS sequence"/>
</dbReference>
<accession>A0AA39JIZ3</accession>
<keyword evidence="2" id="KW-1185">Reference proteome</keyword>
<dbReference type="AlphaFoldDB" id="A0AA39JIZ3"/>
<sequence length="297" mass="33765">MSWVFAKVSRVVFVHFPGSSRVVFQGVKSVVCLALSAVINIFVPKPAFYVHRSIGRQPFFEGDKTKQKFRGMRGKAILDEALRRFGVQPLRFYCPVLTFGGVGWHSSENLSKIEHYTVRGFDAAGNMVFTAELANRLVDSAAWVYTANQTKETFDTNDYARVIPPGRINGLVVRKLKVFTRRHVRGGQAFTSQRYSKSSTRGIQSTVLQYQMAHVQDDGVTKTGWRLKSRRRLERATSIMLFEIRSFGSGFTSGFTTSVDSFKTSKTYWFWCQSDSMPFNLVSRRQTTNFLMDGMFG</sequence>
<evidence type="ECO:0000313" key="2">
    <source>
        <dbReference type="Proteomes" id="UP001175226"/>
    </source>
</evidence>
<name>A0AA39JIZ3_9AGAR</name>
<gene>
    <name evidence="1" type="ORF">EV421DRAFT_1736143</name>
</gene>